<organism evidence="2 3">
    <name type="scientific">Alienimonas chondri</name>
    <dbReference type="NCBI Taxonomy" id="2681879"/>
    <lineage>
        <taxon>Bacteria</taxon>
        <taxon>Pseudomonadati</taxon>
        <taxon>Planctomycetota</taxon>
        <taxon>Planctomycetia</taxon>
        <taxon>Planctomycetales</taxon>
        <taxon>Planctomycetaceae</taxon>
        <taxon>Alienimonas</taxon>
    </lineage>
</organism>
<evidence type="ECO:0000256" key="1">
    <source>
        <dbReference type="SAM" id="SignalP"/>
    </source>
</evidence>
<sequence>MTTLAAVLLCLPCAPPAAGEAAADIPPDRNGAVLFLRFFEETTERSELLETATRQRRALRVSLGLKTPGGSVPVAPKRDFQPDHRVDWEAFKQANERFLQARTRPWTPADFPDVEEWVMVNRSALDLLREIDRRPEFAMPLLPEERAGEGRVTWWRPLRPLCEVAEAEAMRLIAVGRPTEAWDLLDAADRLARRLAVGPGGEPAMDRAMASQSISGMLTWGKRDWLRHAGADADMLARCRADLTTLPAAADVPAAIAARWSDAPEDIRKMVVRDAKDIGVRHELTALAFALAEYRARRGEYPDRLDALVPDFLLDIPADSFAEGAVRYRRKPGGFVAWSVGPNGIDDRGAVFRDISVHFPIRPDSDPDISGE</sequence>
<reference evidence="2 3" key="1">
    <citation type="journal article" date="2020" name="Syst. Appl. Microbiol.">
        <title>Alienimonas chondri sp. nov., a novel planctomycete isolated from the biofilm of the red alga Chondrus crispus.</title>
        <authorList>
            <person name="Vitorino I."/>
            <person name="Albuquerque L."/>
            <person name="Wiegand S."/>
            <person name="Kallscheuer N."/>
            <person name="da Costa M.S."/>
            <person name="Lobo-da-Cunha A."/>
            <person name="Jogler C."/>
            <person name="Lage O.M."/>
        </authorList>
    </citation>
    <scope>NUCLEOTIDE SEQUENCE [LARGE SCALE GENOMIC DNA]</scope>
    <source>
        <strain evidence="2 3">LzC2</strain>
    </source>
</reference>
<feature type="chain" id="PRO_5046325423" evidence="1">
    <location>
        <begin position="20"/>
        <end position="372"/>
    </location>
</feature>
<evidence type="ECO:0000313" key="3">
    <source>
        <dbReference type="Proteomes" id="UP000609651"/>
    </source>
</evidence>
<name>A0ABX1VJ58_9PLAN</name>
<comment type="caution">
    <text evidence="2">The sequence shown here is derived from an EMBL/GenBank/DDBJ whole genome shotgun (WGS) entry which is preliminary data.</text>
</comment>
<accession>A0ABX1VJ58</accession>
<dbReference type="Proteomes" id="UP000609651">
    <property type="component" value="Unassembled WGS sequence"/>
</dbReference>
<feature type="signal peptide" evidence="1">
    <location>
        <begin position="1"/>
        <end position="19"/>
    </location>
</feature>
<keyword evidence="3" id="KW-1185">Reference proteome</keyword>
<evidence type="ECO:0000313" key="2">
    <source>
        <dbReference type="EMBL" id="NNJ27272.1"/>
    </source>
</evidence>
<protein>
    <submittedName>
        <fullName evidence="2">Uncharacterized protein</fullName>
    </submittedName>
</protein>
<keyword evidence="1" id="KW-0732">Signal</keyword>
<dbReference type="EMBL" id="WTPX01000135">
    <property type="protein sequence ID" value="NNJ27272.1"/>
    <property type="molecule type" value="Genomic_DNA"/>
</dbReference>
<dbReference type="RefSeq" id="WP_171189147.1">
    <property type="nucleotide sequence ID" value="NZ_WTPX01000135.1"/>
</dbReference>
<proteinExistence type="predicted"/>
<gene>
    <name evidence="2" type="ORF">LzC2_33740</name>
</gene>